<accession>A0ABS1TLR1</accession>
<evidence type="ECO:0000313" key="2">
    <source>
        <dbReference type="EMBL" id="MBL4952182.1"/>
    </source>
</evidence>
<protein>
    <submittedName>
        <fullName evidence="2">Uncharacterized protein</fullName>
    </submittedName>
</protein>
<evidence type="ECO:0000313" key="3">
    <source>
        <dbReference type="Proteomes" id="UP000623967"/>
    </source>
</evidence>
<keyword evidence="1" id="KW-1133">Transmembrane helix</keyword>
<keyword evidence="1" id="KW-0472">Membrane</keyword>
<sequence>MLTTWMRKKVEWEESLKPETIKLPETMDPALKELVLKERVRISIMSLLKKAFIIEFVVLAWLFISLVFLQHVLLVGGAALTLDVIGVTFYFYQKYRKIRYTFNGGIVGPSGVYHE</sequence>
<feature type="transmembrane region" description="Helical" evidence="1">
    <location>
        <begin position="47"/>
        <end position="68"/>
    </location>
</feature>
<keyword evidence="1" id="KW-0812">Transmembrane</keyword>
<dbReference type="RefSeq" id="WP_202653460.1">
    <property type="nucleotide sequence ID" value="NZ_JAESWB010000134.1"/>
</dbReference>
<comment type="caution">
    <text evidence="2">The sequence shown here is derived from an EMBL/GenBank/DDBJ whole genome shotgun (WGS) entry which is preliminary data.</text>
</comment>
<gene>
    <name evidence="2" type="ORF">JK635_08145</name>
</gene>
<name>A0ABS1TLR1_9BACI</name>
<keyword evidence="3" id="KW-1185">Reference proteome</keyword>
<feature type="transmembrane region" description="Helical" evidence="1">
    <location>
        <begin position="74"/>
        <end position="92"/>
    </location>
</feature>
<dbReference type="EMBL" id="JAESWB010000134">
    <property type="protein sequence ID" value="MBL4952182.1"/>
    <property type="molecule type" value="Genomic_DNA"/>
</dbReference>
<organism evidence="2 3">
    <name type="scientific">Neobacillus paridis</name>
    <dbReference type="NCBI Taxonomy" id="2803862"/>
    <lineage>
        <taxon>Bacteria</taxon>
        <taxon>Bacillati</taxon>
        <taxon>Bacillota</taxon>
        <taxon>Bacilli</taxon>
        <taxon>Bacillales</taxon>
        <taxon>Bacillaceae</taxon>
        <taxon>Neobacillus</taxon>
    </lineage>
</organism>
<proteinExistence type="predicted"/>
<evidence type="ECO:0000256" key="1">
    <source>
        <dbReference type="SAM" id="Phobius"/>
    </source>
</evidence>
<dbReference type="Proteomes" id="UP000623967">
    <property type="component" value="Unassembled WGS sequence"/>
</dbReference>
<reference evidence="2 3" key="1">
    <citation type="submission" date="2021-01" db="EMBL/GenBank/DDBJ databases">
        <title>Genome public.</title>
        <authorList>
            <person name="Liu C."/>
            <person name="Sun Q."/>
        </authorList>
    </citation>
    <scope>NUCLEOTIDE SEQUENCE [LARGE SCALE GENOMIC DNA]</scope>
    <source>
        <strain evidence="2 3">YIM B02564</strain>
    </source>
</reference>